<dbReference type="AlphaFoldDB" id="A0A1I7XIR6"/>
<reference evidence="3" key="1">
    <citation type="submission" date="2016-11" db="UniProtKB">
        <authorList>
            <consortium name="WormBaseParasite"/>
        </authorList>
    </citation>
    <scope>IDENTIFICATION</scope>
</reference>
<keyword evidence="2" id="KW-1185">Reference proteome</keyword>
<keyword evidence="1" id="KW-1133">Transmembrane helix</keyword>
<sequence length="131" mass="15155">MLSWPSGSRRRVRWSGRSTEPALYIFELLSYLVIADYLLCLSAIPAEVRKTLKWGFRLFVEQTADDRVDAKFQCTGTVCLEDSEQCKFIGECFSLFFRAFLSRGFASVLFPHLPFGRRVGQFWTLLKRLAL</sequence>
<accession>A0A1I7XIR6</accession>
<dbReference type="Proteomes" id="UP000095283">
    <property type="component" value="Unplaced"/>
</dbReference>
<name>A0A1I7XIR6_HETBA</name>
<proteinExistence type="predicted"/>
<feature type="transmembrane region" description="Helical" evidence="1">
    <location>
        <begin position="21"/>
        <end position="44"/>
    </location>
</feature>
<protein>
    <submittedName>
        <fullName evidence="3">Anoctamin</fullName>
    </submittedName>
</protein>
<evidence type="ECO:0000256" key="1">
    <source>
        <dbReference type="SAM" id="Phobius"/>
    </source>
</evidence>
<keyword evidence="1" id="KW-0472">Membrane</keyword>
<evidence type="ECO:0000313" key="2">
    <source>
        <dbReference type="Proteomes" id="UP000095283"/>
    </source>
</evidence>
<dbReference type="WBParaSite" id="Hba_17598">
    <property type="protein sequence ID" value="Hba_17598"/>
    <property type="gene ID" value="Hba_17598"/>
</dbReference>
<evidence type="ECO:0000313" key="3">
    <source>
        <dbReference type="WBParaSite" id="Hba_17598"/>
    </source>
</evidence>
<keyword evidence="1" id="KW-0812">Transmembrane</keyword>
<organism evidence="2 3">
    <name type="scientific">Heterorhabditis bacteriophora</name>
    <name type="common">Entomopathogenic nematode worm</name>
    <dbReference type="NCBI Taxonomy" id="37862"/>
    <lineage>
        <taxon>Eukaryota</taxon>
        <taxon>Metazoa</taxon>
        <taxon>Ecdysozoa</taxon>
        <taxon>Nematoda</taxon>
        <taxon>Chromadorea</taxon>
        <taxon>Rhabditida</taxon>
        <taxon>Rhabditina</taxon>
        <taxon>Rhabditomorpha</taxon>
        <taxon>Strongyloidea</taxon>
        <taxon>Heterorhabditidae</taxon>
        <taxon>Heterorhabditis</taxon>
    </lineage>
</organism>